<evidence type="ECO:0000256" key="1">
    <source>
        <dbReference type="HAMAP-Rule" id="MF_00612"/>
    </source>
</evidence>
<name>A0A495IGS2_9MICO</name>
<gene>
    <name evidence="3" type="ORF">C8E83_1385</name>
</gene>
<evidence type="ECO:0000259" key="2">
    <source>
        <dbReference type="Pfam" id="PF17775"/>
    </source>
</evidence>
<proteinExistence type="inferred from homology"/>
<evidence type="ECO:0000313" key="3">
    <source>
        <dbReference type="EMBL" id="RKR74276.1"/>
    </source>
</evidence>
<keyword evidence="4" id="KW-1185">Reference proteome</keyword>
<dbReference type="AlphaFoldDB" id="A0A495IGS2"/>
<dbReference type="RefSeq" id="WP_121369036.1">
    <property type="nucleotide sequence ID" value="NZ_RBKS01000001.1"/>
</dbReference>
<dbReference type="InterPro" id="IPR048469">
    <property type="entry name" value="YchJ-like_M"/>
</dbReference>
<dbReference type="EMBL" id="RBKS01000001">
    <property type="protein sequence ID" value="RKR74276.1"/>
    <property type="molecule type" value="Genomic_DNA"/>
</dbReference>
<dbReference type="PANTHER" id="PTHR33747:SF1">
    <property type="entry name" value="ADENYLATE CYCLASE-ASSOCIATED CAP C-TERMINAL DOMAIN-CONTAINING PROTEIN"/>
    <property type="match status" value="1"/>
</dbReference>
<organism evidence="3 4">
    <name type="scientific">Frondihabitans australicus</name>
    <dbReference type="NCBI Taxonomy" id="386892"/>
    <lineage>
        <taxon>Bacteria</taxon>
        <taxon>Bacillati</taxon>
        <taxon>Actinomycetota</taxon>
        <taxon>Actinomycetes</taxon>
        <taxon>Micrococcales</taxon>
        <taxon>Microbacteriaceae</taxon>
        <taxon>Frondihabitans</taxon>
    </lineage>
</organism>
<dbReference type="HAMAP" id="MF_00612">
    <property type="entry name" value="UPF0225"/>
    <property type="match status" value="1"/>
</dbReference>
<dbReference type="SUPFAM" id="SSF54427">
    <property type="entry name" value="NTF2-like"/>
    <property type="match status" value="1"/>
</dbReference>
<dbReference type="Gene3D" id="3.10.450.50">
    <property type="match status" value="1"/>
</dbReference>
<feature type="domain" description="YchJ-like middle NTF2-like" evidence="2">
    <location>
        <begin position="32"/>
        <end position="127"/>
    </location>
</feature>
<sequence>MRASSGPCPCLSGNPYGECCGPLHDGAEVAPTAERLMRSRYSAFAVGDADYLLATWAPETRPSTLDLDPGLRWFRLDIEGTTGGGPFDAAGTVEFTAHYRPAGGGAATQHENSRFARRGGRWLYVDAVRRGLEAS</sequence>
<dbReference type="OrthoDB" id="21421at2"/>
<comment type="caution">
    <text evidence="3">The sequence shown here is derived from an EMBL/GenBank/DDBJ whole genome shotgun (WGS) entry which is preliminary data.</text>
</comment>
<evidence type="ECO:0000313" key="4">
    <source>
        <dbReference type="Proteomes" id="UP000280008"/>
    </source>
</evidence>
<dbReference type="Proteomes" id="UP000280008">
    <property type="component" value="Unassembled WGS sequence"/>
</dbReference>
<protein>
    <recommendedName>
        <fullName evidence="1">UPF0225 protein C8E83_1385</fullName>
    </recommendedName>
</protein>
<dbReference type="InterPro" id="IPR032710">
    <property type="entry name" value="NTF2-like_dom_sf"/>
</dbReference>
<accession>A0A495IGS2</accession>
<dbReference type="PANTHER" id="PTHR33747">
    <property type="entry name" value="UPF0225 PROTEIN SCO1677"/>
    <property type="match status" value="1"/>
</dbReference>
<reference evidence="3 4" key="1">
    <citation type="submission" date="2018-10" db="EMBL/GenBank/DDBJ databases">
        <title>Sequencing the genomes of 1000 actinobacteria strains.</title>
        <authorList>
            <person name="Klenk H.-P."/>
        </authorList>
    </citation>
    <scope>NUCLEOTIDE SEQUENCE [LARGE SCALE GENOMIC DNA]</scope>
    <source>
        <strain evidence="3 4">DSM 17894</strain>
    </source>
</reference>
<comment type="similarity">
    <text evidence="1">Belongs to the UPF0225 family.</text>
</comment>
<dbReference type="InterPro" id="IPR023006">
    <property type="entry name" value="YchJ-like"/>
</dbReference>
<dbReference type="Pfam" id="PF17775">
    <property type="entry name" value="YchJ_M-like"/>
    <property type="match status" value="1"/>
</dbReference>